<dbReference type="InterPro" id="IPR004154">
    <property type="entry name" value="Anticodon-bd"/>
</dbReference>
<keyword evidence="11 13" id="KW-0030">Aminoacyl-tRNA synthetase</keyword>
<evidence type="ECO:0000259" key="15">
    <source>
        <dbReference type="PROSITE" id="PS51880"/>
    </source>
</evidence>
<dbReference type="HAMAP" id="MF_00184">
    <property type="entry name" value="Thr_tRNA_synth"/>
    <property type="match status" value="1"/>
</dbReference>
<dbReference type="Gene3D" id="3.40.50.800">
    <property type="entry name" value="Anticodon-binding domain"/>
    <property type="match status" value="1"/>
</dbReference>
<dbReference type="Gene3D" id="3.30.930.10">
    <property type="entry name" value="Bira Bifunctional Protein, Domain 2"/>
    <property type="match status" value="1"/>
</dbReference>
<dbReference type="InterPro" id="IPR012676">
    <property type="entry name" value="TGS-like"/>
</dbReference>
<evidence type="ECO:0000256" key="4">
    <source>
        <dbReference type="ARBA" id="ARBA00022598"/>
    </source>
</evidence>
<dbReference type="SUPFAM" id="SSF55681">
    <property type="entry name" value="Class II aaRS and biotin synthetases"/>
    <property type="match status" value="1"/>
</dbReference>
<keyword evidence="10 13" id="KW-0648">Protein biosynthesis</keyword>
<dbReference type="GO" id="GO:0004829">
    <property type="term" value="F:threonine-tRNA ligase activity"/>
    <property type="evidence" value="ECO:0007669"/>
    <property type="project" value="UniProtKB-UniRule"/>
</dbReference>
<dbReference type="InterPro" id="IPR002314">
    <property type="entry name" value="aa-tRNA-synt_IIb"/>
</dbReference>
<comment type="subunit">
    <text evidence="13">Homodimer.</text>
</comment>
<dbReference type="InterPro" id="IPR036621">
    <property type="entry name" value="Anticodon-bd_dom_sf"/>
</dbReference>
<dbReference type="InterPro" id="IPR045864">
    <property type="entry name" value="aa-tRNA-synth_II/BPL/LPL"/>
</dbReference>
<dbReference type="Pfam" id="PF07973">
    <property type="entry name" value="tRNA_SAD"/>
    <property type="match status" value="1"/>
</dbReference>
<feature type="domain" description="TGS" evidence="15">
    <location>
        <begin position="1"/>
        <end position="64"/>
    </location>
</feature>
<evidence type="ECO:0000256" key="6">
    <source>
        <dbReference type="ARBA" id="ARBA00022741"/>
    </source>
</evidence>
<keyword evidence="2 13" id="KW-0963">Cytoplasm</keyword>
<keyword evidence="6 13" id="KW-0547">Nucleotide-binding</keyword>
<dbReference type="FunFam" id="3.40.50.800:FF:000001">
    <property type="entry name" value="Threonine--tRNA ligase"/>
    <property type="match status" value="1"/>
</dbReference>
<feature type="binding site" evidence="13">
    <location>
        <position position="337"/>
    </location>
    <ligand>
        <name>Zn(2+)</name>
        <dbReference type="ChEBI" id="CHEBI:29105"/>
        <note>catalytic</note>
    </ligand>
</feature>
<keyword evidence="7 13" id="KW-0862">Zinc</keyword>
<evidence type="ECO:0000256" key="2">
    <source>
        <dbReference type="ARBA" id="ARBA00022490"/>
    </source>
</evidence>
<dbReference type="InterPro" id="IPR012675">
    <property type="entry name" value="Beta-grasp_dom_sf"/>
</dbReference>
<dbReference type="AlphaFoldDB" id="A0A932GPR6"/>
<keyword evidence="5 13" id="KW-0479">Metal-binding</keyword>
<dbReference type="GO" id="GO:0005524">
    <property type="term" value="F:ATP binding"/>
    <property type="evidence" value="ECO:0007669"/>
    <property type="project" value="UniProtKB-UniRule"/>
</dbReference>
<evidence type="ECO:0000256" key="7">
    <source>
        <dbReference type="ARBA" id="ARBA00022833"/>
    </source>
</evidence>
<dbReference type="FunFam" id="3.30.930.10:FF:000002">
    <property type="entry name" value="Threonine--tRNA ligase"/>
    <property type="match status" value="1"/>
</dbReference>
<keyword evidence="4 13" id="KW-0436">Ligase</keyword>
<evidence type="ECO:0000256" key="8">
    <source>
        <dbReference type="ARBA" id="ARBA00022840"/>
    </source>
</evidence>
<evidence type="ECO:0000256" key="1">
    <source>
        <dbReference type="ARBA" id="ARBA00008226"/>
    </source>
</evidence>
<dbReference type="PANTHER" id="PTHR11451">
    <property type="entry name" value="THREONINE-TRNA LIGASE"/>
    <property type="match status" value="1"/>
</dbReference>
<dbReference type="InterPro" id="IPR012947">
    <property type="entry name" value="tRNA_SAD"/>
</dbReference>
<evidence type="ECO:0000256" key="13">
    <source>
        <dbReference type="HAMAP-Rule" id="MF_00184"/>
    </source>
</evidence>
<dbReference type="NCBIfam" id="TIGR00418">
    <property type="entry name" value="thrS"/>
    <property type="match status" value="1"/>
</dbReference>
<comment type="cofactor">
    <cofactor evidence="13">
        <name>Zn(2+)</name>
        <dbReference type="ChEBI" id="CHEBI:29105"/>
    </cofactor>
    <text evidence="13">Binds 1 zinc ion per subunit.</text>
</comment>
<dbReference type="PRINTS" id="PR01047">
    <property type="entry name" value="TRNASYNTHTHR"/>
</dbReference>
<dbReference type="CDD" id="cd01667">
    <property type="entry name" value="TGS_ThrRS"/>
    <property type="match status" value="1"/>
</dbReference>
<dbReference type="Proteomes" id="UP000741360">
    <property type="component" value="Unassembled WGS sequence"/>
</dbReference>
<proteinExistence type="inferred from homology"/>
<dbReference type="CDD" id="cd00771">
    <property type="entry name" value="ThrRS_core"/>
    <property type="match status" value="1"/>
</dbReference>
<dbReference type="Pfam" id="PF03129">
    <property type="entry name" value="HGTP_anticodon"/>
    <property type="match status" value="1"/>
</dbReference>
<dbReference type="PROSITE" id="PS50862">
    <property type="entry name" value="AA_TRNA_LIGASE_II"/>
    <property type="match status" value="1"/>
</dbReference>
<evidence type="ECO:0000256" key="12">
    <source>
        <dbReference type="ARBA" id="ARBA00049515"/>
    </source>
</evidence>
<accession>A0A932GPR6</accession>
<dbReference type="Gene3D" id="3.10.20.30">
    <property type="match status" value="1"/>
</dbReference>
<evidence type="ECO:0000256" key="10">
    <source>
        <dbReference type="ARBA" id="ARBA00022917"/>
    </source>
</evidence>
<protein>
    <recommendedName>
        <fullName evidence="13">Threonine--tRNA ligase</fullName>
        <ecNumber evidence="13">6.1.1.3</ecNumber>
    </recommendedName>
    <alternativeName>
        <fullName evidence="13">Threonyl-tRNA synthetase</fullName>
        <shortName evidence="13">ThrRS</shortName>
    </alternativeName>
</protein>
<evidence type="ECO:0000256" key="11">
    <source>
        <dbReference type="ARBA" id="ARBA00023146"/>
    </source>
</evidence>
<dbReference type="PANTHER" id="PTHR11451:SF44">
    <property type="entry name" value="THREONINE--TRNA LIGASE, CHLOROPLASTIC_MITOCHONDRIAL 2"/>
    <property type="match status" value="1"/>
</dbReference>
<feature type="binding site" evidence="13">
    <location>
        <position position="388"/>
    </location>
    <ligand>
        <name>Zn(2+)</name>
        <dbReference type="ChEBI" id="CHEBI:29105"/>
        <note>catalytic</note>
    </ligand>
</feature>
<organism evidence="16 17">
    <name type="scientific">Tectimicrobiota bacterium</name>
    <dbReference type="NCBI Taxonomy" id="2528274"/>
    <lineage>
        <taxon>Bacteria</taxon>
        <taxon>Pseudomonadati</taxon>
        <taxon>Nitrospinota/Tectimicrobiota group</taxon>
        <taxon>Candidatus Tectimicrobiota</taxon>
    </lineage>
</organism>
<evidence type="ECO:0000256" key="3">
    <source>
        <dbReference type="ARBA" id="ARBA00022555"/>
    </source>
</evidence>
<gene>
    <name evidence="13 16" type="primary">thrS</name>
    <name evidence="16" type="ORF">HYY65_07620</name>
</gene>
<name>A0A932GPR6_UNCTE</name>
<reference evidence="16" key="1">
    <citation type="submission" date="2020-07" db="EMBL/GenBank/DDBJ databases">
        <title>Huge and variable diversity of episymbiotic CPR bacteria and DPANN archaea in groundwater ecosystems.</title>
        <authorList>
            <person name="He C.Y."/>
            <person name="Keren R."/>
            <person name="Whittaker M."/>
            <person name="Farag I.F."/>
            <person name="Doudna J."/>
            <person name="Cate J.H.D."/>
            <person name="Banfield J.F."/>
        </authorList>
    </citation>
    <scope>NUCLEOTIDE SEQUENCE</scope>
    <source>
        <strain evidence="16">NC_groundwater_717_Ag_S-0.2um_59_8</strain>
    </source>
</reference>
<dbReference type="InterPro" id="IPR002320">
    <property type="entry name" value="Thr-tRNA-ligase_IIa"/>
</dbReference>
<keyword evidence="8 13" id="KW-0067">ATP-binding</keyword>
<evidence type="ECO:0000256" key="5">
    <source>
        <dbReference type="ARBA" id="ARBA00022723"/>
    </source>
</evidence>
<keyword evidence="9 13" id="KW-0694">RNA-binding</keyword>
<dbReference type="EC" id="6.1.1.3" evidence="13"/>
<comment type="caution">
    <text evidence="13">Lacks conserved residue(s) required for the propagation of feature annotation.</text>
</comment>
<dbReference type="GO" id="GO:0005737">
    <property type="term" value="C:cytoplasm"/>
    <property type="evidence" value="ECO:0007669"/>
    <property type="project" value="UniProtKB-SubCell"/>
</dbReference>
<keyword evidence="3 13" id="KW-0820">tRNA-binding</keyword>
<evidence type="ECO:0000313" key="17">
    <source>
        <dbReference type="Proteomes" id="UP000741360"/>
    </source>
</evidence>
<dbReference type="InterPro" id="IPR047246">
    <property type="entry name" value="ThrRS_anticodon"/>
</dbReference>
<sequence>MANEIHLTVGGSQRKTWPAGTPVGEVLAALEGETSQRPVAARVNGRLVDLSFPLQEDAILEPVYPGSPEGREIFRHSTSHIMAQAVKALYPGTKITIGPAIEDGFYYDFDAPVSFTPEHLQAIEKMMQEIINADLKVRRRELSREEAKELFRRQGEDYKVEMLEEISDGTVSIYEQGDFVDLCRGPHVPSTKRIAAFKLTGIAGAYWRGDERNKMLQRIYGTSFESRQLLEEHLRRIEEARKRDHRKLGPELDLYSIQEEAGPGLVFWHPKGARLRVTLEDFWRQIHYRSGYDMVFTPHLARVNLWECSGHWEFYRENMFSPMDLDGQKFVVKPMNCPFHILMYKQKLRSYRDLPIRWAELGTVYRYEKSGVLHGLMRVRGFTQDDAHIFCRPDHLEEEILRILDLNVRVLKAFGFSEYAIYLSTRPEKSVGSDEDWEKATSALRAALEKKGLPFEVDSGEGVFYGPKIDIKIRDALRRTWQCSTIQVDFNLPQRFDLSYVASDGSYQRPIMIHRALLGSLERFLGVLIEHYGGAFPVWLAPVQAVVLSITDAHVPYGEGVLASLRESGLRAGGDFRNEKIGYKIREAQQNKVPYMLVIGNREVESGMVAVRERAQGDLGPMSVAQLIERIKKEAEPQS</sequence>
<comment type="catalytic activity">
    <reaction evidence="12 13">
        <text>tRNA(Thr) + L-threonine + ATP = L-threonyl-tRNA(Thr) + AMP + diphosphate + H(+)</text>
        <dbReference type="Rhea" id="RHEA:24624"/>
        <dbReference type="Rhea" id="RHEA-COMP:9670"/>
        <dbReference type="Rhea" id="RHEA-COMP:9704"/>
        <dbReference type="ChEBI" id="CHEBI:15378"/>
        <dbReference type="ChEBI" id="CHEBI:30616"/>
        <dbReference type="ChEBI" id="CHEBI:33019"/>
        <dbReference type="ChEBI" id="CHEBI:57926"/>
        <dbReference type="ChEBI" id="CHEBI:78442"/>
        <dbReference type="ChEBI" id="CHEBI:78534"/>
        <dbReference type="ChEBI" id="CHEBI:456215"/>
        <dbReference type="EC" id="6.1.1.3"/>
    </reaction>
</comment>
<dbReference type="Gene3D" id="3.30.980.10">
    <property type="entry name" value="Threonyl-trna Synthetase, Chain A, domain 2"/>
    <property type="match status" value="1"/>
</dbReference>
<dbReference type="Pfam" id="PF00587">
    <property type="entry name" value="tRNA-synt_2b"/>
    <property type="match status" value="1"/>
</dbReference>
<dbReference type="InterPro" id="IPR018163">
    <property type="entry name" value="Thr/Ala-tRNA-synth_IIc_edit"/>
</dbReference>
<dbReference type="SMART" id="SM00863">
    <property type="entry name" value="tRNA_SAD"/>
    <property type="match status" value="1"/>
</dbReference>
<feature type="binding site" evidence="13">
    <location>
        <position position="514"/>
    </location>
    <ligand>
        <name>Zn(2+)</name>
        <dbReference type="ChEBI" id="CHEBI:29105"/>
        <note>catalytic</note>
    </ligand>
</feature>
<dbReference type="SUPFAM" id="SSF81271">
    <property type="entry name" value="TGS-like"/>
    <property type="match status" value="1"/>
</dbReference>
<feature type="domain" description="Aminoacyl-transfer RNA synthetases class-II family profile" evidence="14">
    <location>
        <begin position="244"/>
        <end position="537"/>
    </location>
</feature>
<dbReference type="GO" id="GO:0000049">
    <property type="term" value="F:tRNA binding"/>
    <property type="evidence" value="ECO:0007669"/>
    <property type="project" value="UniProtKB-KW"/>
</dbReference>
<comment type="caution">
    <text evidence="16">The sequence shown here is derived from an EMBL/GenBank/DDBJ whole genome shotgun (WGS) entry which is preliminary data.</text>
</comment>
<dbReference type="Gene3D" id="3.30.54.20">
    <property type="match status" value="1"/>
</dbReference>
<dbReference type="FunFam" id="3.30.980.10:FF:000005">
    <property type="entry name" value="Threonyl-tRNA synthetase, mitochondrial"/>
    <property type="match status" value="1"/>
</dbReference>
<dbReference type="SUPFAM" id="SSF52954">
    <property type="entry name" value="Class II aaRS ABD-related"/>
    <property type="match status" value="1"/>
</dbReference>
<dbReference type="EMBL" id="JACPSX010000142">
    <property type="protein sequence ID" value="MBI3014911.1"/>
    <property type="molecule type" value="Genomic_DNA"/>
</dbReference>
<dbReference type="CDD" id="cd00860">
    <property type="entry name" value="ThrRS_anticodon"/>
    <property type="match status" value="1"/>
</dbReference>
<dbReference type="GO" id="GO:0046872">
    <property type="term" value="F:metal ion binding"/>
    <property type="evidence" value="ECO:0007669"/>
    <property type="project" value="UniProtKB-KW"/>
</dbReference>
<dbReference type="GO" id="GO:0006435">
    <property type="term" value="P:threonyl-tRNA aminoacylation"/>
    <property type="evidence" value="ECO:0007669"/>
    <property type="project" value="UniProtKB-UniRule"/>
</dbReference>
<comment type="subcellular location">
    <subcellularLocation>
        <location evidence="13">Cytoplasm</location>
    </subcellularLocation>
</comment>
<evidence type="ECO:0000256" key="9">
    <source>
        <dbReference type="ARBA" id="ARBA00022884"/>
    </source>
</evidence>
<dbReference type="InterPro" id="IPR004095">
    <property type="entry name" value="TGS"/>
</dbReference>
<dbReference type="FunFam" id="3.30.54.20:FF:000002">
    <property type="entry name" value="Threonine--tRNA ligase"/>
    <property type="match status" value="1"/>
</dbReference>
<evidence type="ECO:0000313" key="16">
    <source>
        <dbReference type="EMBL" id="MBI3014911.1"/>
    </source>
</evidence>
<evidence type="ECO:0000259" key="14">
    <source>
        <dbReference type="PROSITE" id="PS50862"/>
    </source>
</evidence>
<dbReference type="InterPro" id="IPR006195">
    <property type="entry name" value="aa-tRNA-synth_II"/>
</dbReference>
<dbReference type="PROSITE" id="PS51880">
    <property type="entry name" value="TGS"/>
    <property type="match status" value="1"/>
</dbReference>
<comment type="similarity">
    <text evidence="1 13">Belongs to the class-II aminoacyl-tRNA synthetase family.</text>
</comment>
<dbReference type="InterPro" id="IPR033728">
    <property type="entry name" value="ThrRS_core"/>
</dbReference>
<dbReference type="SUPFAM" id="SSF55186">
    <property type="entry name" value="ThrRS/AlaRS common domain"/>
    <property type="match status" value="1"/>
</dbReference>